<name>A0A5B7J0T4_PORTR</name>
<gene>
    <name evidence="2" type="ORF">E2C01_085374</name>
</gene>
<protein>
    <submittedName>
        <fullName evidence="2">Uncharacterized protein</fullName>
    </submittedName>
</protein>
<dbReference type="AlphaFoldDB" id="A0A5B7J0T4"/>
<evidence type="ECO:0000313" key="3">
    <source>
        <dbReference type="Proteomes" id="UP000324222"/>
    </source>
</evidence>
<sequence>MSCFEGGNGPRRLDNTTETFKGKLDPSFPLPLSPTPYPAAAPCLGQERGGGAGKGVFERRRQEVFLRHSKAVVVM</sequence>
<dbReference type="Proteomes" id="UP000324222">
    <property type="component" value="Unassembled WGS sequence"/>
</dbReference>
<feature type="region of interest" description="Disordered" evidence="1">
    <location>
        <begin position="1"/>
        <end position="52"/>
    </location>
</feature>
<feature type="compositionally biased region" description="Pro residues" evidence="1">
    <location>
        <begin position="28"/>
        <end position="39"/>
    </location>
</feature>
<proteinExistence type="predicted"/>
<feature type="compositionally biased region" description="Basic and acidic residues" evidence="1">
    <location>
        <begin position="11"/>
        <end position="24"/>
    </location>
</feature>
<evidence type="ECO:0000313" key="2">
    <source>
        <dbReference type="EMBL" id="MPC90390.1"/>
    </source>
</evidence>
<organism evidence="2 3">
    <name type="scientific">Portunus trituberculatus</name>
    <name type="common">Swimming crab</name>
    <name type="synonym">Neptunus trituberculatus</name>
    <dbReference type="NCBI Taxonomy" id="210409"/>
    <lineage>
        <taxon>Eukaryota</taxon>
        <taxon>Metazoa</taxon>
        <taxon>Ecdysozoa</taxon>
        <taxon>Arthropoda</taxon>
        <taxon>Crustacea</taxon>
        <taxon>Multicrustacea</taxon>
        <taxon>Malacostraca</taxon>
        <taxon>Eumalacostraca</taxon>
        <taxon>Eucarida</taxon>
        <taxon>Decapoda</taxon>
        <taxon>Pleocyemata</taxon>
        <taxon>Brachyura</taxon>
        <taxon>Eubrachyura</taxon>
        <taxon>Portunoidea</taxon>
        <taxon>Portunidae</taxon>
        <taxon>Portuninae</taxon>
        <taxon>Portunus</taxon>
    </lineage>
</organism>
<evidence type="ECO:0000256" key="1">
    <source>
        <dbReference type="SAM" id="MobiDB-lite"/>
    </source>
</evidence>
<accession>A0A5B7J0T4</accession>
<comment type="caution">
    <text evidence="2">The sequence shown here is derived from an EMBL/GenBank/DDBJ whole genome shotgun (WGS) entry which is preliminary data.</text>
</comment>
<dbReference type="EMBL" id="VSRR010084238">
    <property type="protein sequence ID" value="MPC90390.1"/>
    <property type="molecule type" value="Genomic_DNA"/>
</dbReference>
<reference evidence="2 3" key="1">
    <citation type="submission" date="2019-05" db="EMBL/GenBank/DDBJ databases">
        <title>Another draft genome of Portunus trituberculatus and its Hox gene families provides insights of decapod evolution.</title>
        <authorList>
            <person name="Jeong J.-H."/>
            <person name="Song I."/>
            <person name="Kim S."/>
            <person name="Choi T."/>
            <person name="Kim D."/>
            <person name="Ryu S."/>
            <person name="Kim W."/>
        </authorList>
    </citation>
    <scope>NUCLEOTIDE SEQUENCE [LARGE SCALE GENOMIC DNA]</scope>
    <source>
        <tissue evidence="2">Muscle</tissue>
    </source>
</reference>
<keyword evidence="3" id="KW-1185">Reference proteome</keyword>